<dbReference type="EMBL" id="JANF02000012">
    <property type="protein sequence ID" value="KER37627.1"/>
    <property type="molecule type" value="Genomic_DNA"/>
</dbReference>
<dbReference type="Proteomes" id="UP000028135">
    <property type="component" value="Unassembled WGS sequence"/>
</dbReference>
<evidence type="ECO:0000256" key="1">
    <source>
        <dbReference type="SAM" id="MobiDB-lite"/>
    </source>
</evidence>
<dbReference type="AlphaFoldDB" id="A0A8E1C3T6"/>
<name>A0A8E1C3T6_9SPHN</name>
<reference evidence="2 3" key="1">
    <citation type="submission" date="2014-05" db="EMBL/GenBank/DDBJ databases">
        <title>Genome Announcement of Sphingobium lucknowense F2.</title>
        <authorList>
            <person name="Lal R."/>
            <person name="Negi V."/>
            <person name="Lata P."/>
            <person name="Sangwan N."/>
            <person name="Gupta S.K."/>
            <person name="Rao D.L.N."/>
            <person name="Das S."/>
        </authorList>
    </citation>
    <scope>NUCLEOTIDE SEQUENCE [LARGE SCALE GENOMIC DNA]</scope>
    <source>
        <strain evidence="2 3">F2</strain>
    </source>
</reference>
<comment type="caution">
    <text evidence="2">The sequence shown here is derived from an EMBL/GenBank/DDBJ whole genome shotgun (WGS) entry which is preliminary data.</text>
</comment>
<evidence type="ECO:0000313" key="2">
    <source>
        <dbReference type="EMBL" id="KER37627.1"/>
    </source>
</evidence>
<gene>
    <name evidence="2" type="ORF">AL00_04235</name>
</gene>
<sequence>MIDPPAEMRIIELINTGKLVRRGALLVRPSSGKPISPESANEALDRSREHDIGSDRRLASTPNV</sequence>
<proteinExistence type="predicted"/>
<organism evidence="2 3">
    <name type="scientific">Sphingobium indicum F2</name>
    <dbReference type="NCBI Taxonomy" id="1450518"/>
    <lineage>
        <taxon>Bacteria</taxon>
        <taxon>Pseudomonadati</taxon>
        <taxon>Pseudomonadota</taxon>
        <taxon>Alphaproteobacteria</taxon>
        <taxon>Sphingomonadales</taxon>
        <taxon>Sphingomonadaceae</taxon>
        <taxon>Sphingobium</taxon>
    </lineage>
</organism>
<accession>A0A8E1C3T6</accession>
<feature type="compositionally biased region" description="Basic and acidic residues" evidence="1">
    <location>
        <begin position="43"/>
        <end position="58"/>
    </location>
</feature>
<protein>
    <submittedName>
        <fullName evidence="2">Uncharacterized protein</fullName>
    </submittedName>
</protein>
<feature type="region of interest" description="Disordered" evidence="1">
    <location>
        <begin position="28"/>
        <end position="64"/>
    </location>
</feature>
<evidence type="ECO:0000313" key="3">
    <source>
        <dbReference type="Proteomes" id="UP000028135"/>
    </source>
</evidence>
<dbReference type="RefSeq" id="WP_020818305.1">
    <property type="nucleotide sequence ID" value="NZ_JANF02000012.1"/>
</dbReference>